<evidence type="ECO:0000313" key="1">
    <source>
        <dbReference type="EMBL" id="OGE94825.1"/>
    </source>
</evidence>
<name>A0A1F5PY26_9BACT</name>
<gene>
    <name evidence="1" type="ORF">A3B10_03470</name>
</gene>
<proteinExistence type="predicted"/>
<accession>A0A1F5PY26</accession>
<protein>
    <submittedName>
        <fullName evidence="1">Uncharacterized protein</fullName>
    </submittedName>
</protein>
<evidence type="ECO:0000313" key="2">
    <source>
        <dbReference type="Proteomes" id="UP000177281"/>
    </source>
</evidence>
<sequence length="63" mass="7163">MKVVKWGLIPDFKAQLLRPESDSQSCWPATNKNPTCLVGSSLLLVLLKLMHDMSQQLQYLGQY</sequence>
<comment type="caution">
    <text evidence="1">The sequence shown here is derived from an EMBL/GenBank/DDBJ whole genome shotgun (WGS) entry which is preliminary data.</text>
</comment>
<dbReference type="EMBL" id="MFFB01000007">
    <property type="protein sequence ID" value="OGE94825.1"/>
    <property type="molecule type" value="Genomic_DNA"/>
</dbReference>
<dbReference type="AlphaFoldDB" id="A0A1F5PY26"/>
<dbReference type="STRING" id="1817841.A3B10_03470"/>
<dbReference type="Proteomes" id="UP000177281">
    <property type="component" value="Unassembled WGS sequence"/>
</dbReference>
<reference evidence="1 2" key="1">
    <citation type="journal article" date="2016" name="Nat. Commun.">
        <title>Thousands of microbial genomes shed light on interconnected biogeochemical processes in an aquifer system.</title>
        <authorList>
            <person name="Anantharaman K."/>
            <person name="Brown C.T."/>
            <person name="Hug L.A."/>
            <person name="Sharon I."/>
            <person name="Castelle C.J."/>
            <person name="Probst A.J."/>
            <person name="Thomas B.C."/>
            <person name="Singh A."/>
            <person name="Wilkins M.J."/>
            <person name="Karaoz U."/>
            <person name="Brodie E.L."/>
            <person name="Williams K.H."/>
            <person name="Hubbard S.S."/>
            <person name="Banfield J.F."/>
        </authorList>
    </citation>
    <scope>NUCLEOTIDE SEQUENCE [LARGE SCALE GENOMIC DNA]</scope>
</reference>
<organism evidence="1 2">
    <name type="scientific">Candidatus Doudnabacteria bacterium RIFCSPLOWO2_01_FULL_44_21</name>
    <dbReference type="NCBI Taxonomy" id="1817841"/>
    <lineage>
        <taxon>Bacteria</taxon>
        <taxon>Candidatus Doudnaibacteriota</taxon>
    </lineage>
</organism>